<dbReference type="EMBL" id="HF563609">
    <property type="protein sequence ID" value="CCP26279.1"/>
    <property type="molecule type" value="Genomic_DNA"/>
</dbReference>
<name>F4LVH4_TEPAE</name>
<dbReference type="AlphaFoldDB" id="F4LVH4"/>
<dbReference type="Proteomes" id="UP000010802">
    <property type="component" value="Chromosome"/>
</dbReference>
<accession>L0S1D0</accession>
<dbReference type="Pfam" id="PF10719">
    <property type="entry name" value="ComFB"/>
    <property type="match status" value="1"/>
</dbReference>
<evidence type="ECO:0000313" key="2">
    <source>
        <dbReference type="Proteomes" id="UP000010802"/>
    </source>
</evidence>
<dbReference type="InterPro" id="IPR019657">
    <property type="entry name" value="ComFB"/>
</dbReference>
<dbReference type="OrthoDB" id="5616024at2"/>
<accession>F4LVH4</accession>
<sequence length="96" mass="11255">MKKDELKLKNYMEDVVALLLDELTRDRDVCKCELCRLDMMAIALNNLPPKYIVTRKGEVYAKTDLLSRQYRTDVIIQLLKAMEIVSKNPHHSIFED</sequence>
<organism evidence="1 2">
    <name type="scientific">Tepidanaerobacter acetatoxydans (strain DSM 21804 / JCM 16047 / Re1)</name>
    <dbReference type="NCBI Taxonomy" id="1209989"/>
    <lineage>
        <taxon>Bacteria</taxon>
        <taxon>Bacillati</taxon>
        <taxon>Bacillota</taxon>
        <taxon>Clostridia</taxon>
        <taxon>Thermosediminibacterales</taxon>
        <taxon>Tepidanaerobacteraceae</taxon>
        <taxon>Tepidanaerobacter</taxon>
    </lineage>
</organism>
<dbReference type="KEGG" id="tep:TepRe1_1414"/>
<dbReference type="RefSeq" id="WP_013778483.1">
    <property type="nucleotide sequence ID" value="NC_015519.1"/>
</dbReference>
<protein>
    <submittedName>
        <fullName evidence="1">Late competence development protein ComFB</fullName>
    </submittedName>
</protein>
<dbReference type="HOGENOM" id="CLU_170941_0_0_9"/>
<gene>
    <name evidence="1" type="ordered locus">TEPIRE1_1526</name>
</gene>
<dbReference type="eggNOG" id="ENOG5032ZR4">
    <property type="taxonomic scope" value="Bacteria"/>
</dbReference>
<evidence type="ECO:0000313" key="1">
    <source>
        <dbReference type="EMBL" id="CCP26279.1"/>
    </source>
</evidence>
<reference evidence="2" key="1">
    <citation type="journal article" date="2013" name="Genome Announc.">
        <title>First genome sequence of a syntrophic acetate-oxidizing bacterium, Tepidanaerobacter acetatoxydans strain Re1.</title>
        <authorList>
            <person name="Manzoor S."/>
            <person name="Bongcam-Rudloff E."/>
            <person name="Schnurer A."/>
            <person name="Muller B."/>
        </authorList>
    </citation>
    <scope>NUCLEOTIDE SEQUENCE [LARGE SCALE GENOMIC DNA]</scope>
    <source>
        <strain evidence="2">Re1</strain>
    </source>
</reference>
<keyword evidence="2" id="KW-1185">Reference proteome</keyword>
<dbReference type="STRING" id="1209989.TepRe1_1414"/>
<dbReference type="KEGG" id="tae:TepiRe1_1526"/>
<dbReference type="PATRIC" id="fig|1209989.3.peg.1731"/>
<proteinExistence type="predicted"/>